<dbReference type="GO" id="GO:0003700">
    <property type="term" value="F:DNA-binding transcription factor activity"/>
    <property type="evidence" value="ECO:0007669"/>
    <property type="project" value="TreeGrafter"/>
</dbReference>
<feature type="region of interest" description="Disordered" evidence="4">
    <location>
        <begin position="321"/>
        <end position="347"/>
    </location>
</feature>
<proteinExistence type="predicted"/>
<dbReference type="Pfam" id="PF00356">
    <property type="entry name" value="LacI"/>
    <property type="match status" value="1"/>
</dbReference>
<protein>
    <submittedName>
        <fullName evidence="6">LacI family transcriptional regulator</fullName>
    </submittedName>
</protein>
<comment type="caution">
    <text evidence="6">The sequence shown here is derived from an EMBL/GenBank/DDBJ whole genome shotgun (WGS) entry which is preliminary data.</text>
</comment>
<evidence type="ECO:0000313" key="6">
    <source>
        <dbReference type="EMBL" id="HJC70700.1"/>
    </source>
</evidence>
<evidence type="ECO:0000313" key="7">
    <source>
        <dbReference type="Proteomes" id="UP000823854"/>
    </source>
</evidence>
<reference evidence="6" key="1">
    <citation type="journal article" date="2021" name="PeerJ">
        <title>Extensive microbial diversity within the chicken gut microbiome revealed by metagenomics and culture.</title>
        <authorList>
            <person name="Gilroy R."/>
            <person name="Ravi A."/>
            <person name="Getino M."/>
            <person name="Pursley I."/>
            <person name="Horton D.L."/>
            <person name="Alikhan N.F."/>
            <person name="Baker D."/>
            <person name="Gharbi K."/>
            <person name="Hall N."/>
            <person name="Watson M."/>
            <person name="Adriaenssens E.M."/>
            <person name="Foster-Nyarko E."/>
            <person name="Jarju S."/>
            <person name="Secka A."/>
            <person name="Antonio M."/>
            <person name="Oren A."/>
            <person name="Chaudhuri R.R."/>
            <person name="La Ragione R."/>
            <person name="Hildebrand F."/>
            <person name="Pallen M.J."/>
        </authorList>
    </citation>
    <scope>NUCLEOTIDE SEQUENCE</scope>
    <source>
        <strain evidence="6">CHK130-7132</strain>
    </source>
</reference>
<dbReference type="PROSITE" id="PS00356">
    <property type="entry name" value="HTH_LACI_1"/>
    <property type="match status" value="1"/>
</dbReference>
<gene>
    <name evidence="6" type="ORF">H9932_13630</name>
</gene>
<evidence type="ECO:0000256" key="4">
    <source>
        <dbReference type="SAM" id="MobiDB-lite"/>
    </source>
</evidence>
<dbReference type="EMBL" id="DWWC01000288">
    <property type="protein sequence ID" value="HJC70700.1"/>
    <property type="molecule type" value="Genomic_DNA"/>
</dbReference>
<dbReference type="AlphaFoldDB" id="A0A9D2Q386"/>
<dbReference type="InterPro" id="IPR010982">
    <property type="entry name" value="Lambda_DNA-bd_dom_sf"/>
</dbReference>
<dbReference type="SUPFAM" id="SSF53822">
    <property type="entry name" value="Periplasmic binding protein-like I"/>
    <property type="match status" value="1"/>
</dbReference>
<dbReference type="Gene3D" id="3.40.50.2300">
    <property type="match status" value="2"/>
</dbReference>
<dbReference type="PANTHER" id="PTHR30146">
    <property type="entry name" value="LACI-RELATED TRANSCRIPTIONAL REPRESSOR"/>
    <property type="match status" value="1"/>
</dbReference>
<keyword evidence="2" id="KW-0238">DNA-binding</keyword>
<dbReference type="PANTHER" id="PTHR30146:SF155">
    <property type="entry name" value="ALANINE RACEMASE"/>
    <property type="match status" value="1"/>
</dbReference>
<dbReference type="InterPro" id="IPR028082">
    <property type="entry name" value="Peripla_BP_I"/>
</dbReference>
<dbReference type="Gene3D" id="1.10.260.40">
    <property type="entry name" value="lambda repressor-like DNA-binding domains"/>
    <property type="match status" value="1"/>
</dbReference>
<dbReference type="GO" id="GO:0000976">
    <property type="term" value="F:transcription cis-regulatory region binding"/>
    <property type="evidence" value="ECO:0007669"/>
    <property type="project" value="TreeGrafter"/>
</dbReference>
<accession>A0A9D2Q386</accession>
<dbReference type="InterPro" id="IPR000843">
    <property type="entry name" value="HTH_LacI"/>
</dbReference>
<dbReference type="PROSITE" id="PS50932">
    <property type="entry name" value="HTH_LACI_2"/>
    <property type="match status" value="1"/>
</dbReference>
<evidence type="ECO:0000259" key="5">
    <source>
        <dbReference type="PROSITE" id="PS50932"/>
    </source>
</evidence>
<organism evidence="6 7">
    <name type="scientific">Candidatus Brachybacterium intestinipullorum</name>
    <dbReference type="NCBI Taxonomy" id="2838512"/>
    <lineage>
        <taxon>Bacteria</taxon>
        <taxon>Bacillati</taxon>
        <taxon>Actinomycetota</taxon>
        <taxon>Actinomycetes</taxon>
        <taxon>Micrococcales</taxon>
        <taxon>Dermabacteraceae</taxon>
        <taxon>Brachybacterium</taxon>
    </lineage>
</organism>
<keyword evidence="3" id="KW-0804">Transcription</keyword>
<dbReference type="CDD" id="cd06267">
    <property type="entry name" value="PBP1_LacI_sugar_binding-like"/>
    <property type="match status" value="1"/>
</dbReference>
<sequence>MASPASRPSLADVARAAGVSPAAASMALNDRAGISPGTRERVREAARRLGYGRRRRTTTLFGVLPTDLGNPYHTDVIAGIEETAESLGAGVVIAHGRRDGAHMGRQLQRLLDLEVDGIIAVTTWLPPSALERTARSVPVVVIGRMQDPVPGTDVVITDDTEGAALAVRHLVEAGHRRLAHVTLSSRPGPAARRTGFLAETARLGLADAVSVIGPDSAAEGIDLLLRDLRRGGVDAPTAVFAANDIAAVQVLHRAADLGVEVPGRLSVVGYDSSAVALTVRPHLTSVNQPRQEMGRIAARMLQERRVGRRTDSRSVAEPVLRVRGSTGPGPAAASRLVPTTPVRGREV</sequence>
<dbReference type="SUPFAM" id="SSF47413">
    <property type="entry name" value="lambda repressor-like DNA-binding domains"/>
    <property type="match status" value="1"/>
</dbReference>
<name>A0A9D2Q386_9MICO</name>
<reference evidence="6" key="2">
    <citation type="submission" date="2021-04" db="EMBL/GenBank/DDBJ databases">
        <authorList>
            <person name="Gilroy R."/>
        </authorList>
    </citation>
    <scope>NUCLEOTIDE SEQUENCE</scope>
    <source>
        <strain evidence="6">CHK130-7132</strain>
    </source>
</reference>
<feature type="domain" description="HTH lacI-type" evidence="5">
    <location>
        <begin position="8"/>
        <end position="62"/>
    </location>
</feature>
<dbReference type="SMART" id="SM00354">
    <property type="entry name" value="HTH_LACI"/>
    <property type="match status" value="1"/>
</dbReference>
<dbReference type="Proteomes" id="UP000823854">
    <property type="component" value="Unassembled WGS sequence"/>
</dbReference>
<dbReference type="InterPro" id="IPR046335">
    <property type="entry name" value="LacI/GalR-like_sensor"/>
</dbReference>
<evidence type="ECO:0000256" key="2">
    <source>
        <dbReference type="ARBA" id="ARBA00023125"/>
    </source>
</evidence>
<dbReference type="Pfam" id="PF13377">
    <property type="entry name" value="Peripla_BP_3"/>
    <property type="match status" value="1"/>
</dbReference>
<keyword evidence="1" id="KW-0805">Transcription regulation</keyword>
<evidence type="ECO:0000256" key="1">
    <source>
        <dbReference type="ARBA" id="ARBA00023015"/>
    </source>
</evidence>
<evidence type="ECO:0000256" key="3">
    <source>
        <dbReference type="ARBA" id="ARBA00023163"/>
    </source>
</evidence>